<dbReference type="AlphaFoldDB" id="A0A951Q1K8"/>
<comment type="caution">
    <text evidence="4">The sequence shown here is derived from an EMBL/GenBank/DDBJ whole genome shotgun (WGS) entry which is preliminary data.</text>
</comment>
<dbReference type="SUPFAM" id="SSF52980">
    <property type="entry name" value="Restriction endonuclease-like"/>
    <property type="match status" value="1"/>
</dbReference>
<name>A0A951Q1K8_9NOST</name>
<dbReference type="PANTHER" id="PTHR33352:SF3">
    <property type="entry name" value="SLR1612 PROTEIN"/>
    <property type="match status" value="1"/>
</dbReference>
<dbReference type="PANTHER" id="PTHR33352">
    <property type="entry name" value="SLR1095 PROTEIN"/>
    <property type="match status" value="1"/>
</dbReference>
<dbReference type="Proteomes" id="UP000715781">
    <property type="component" value="Unassembled WGS sequence"/>
</dbReference>
<dbReference type="CDD" id="cd06260">
    <property type="entry name" value="DUF820-like"/>
    <property type="match status" value="1"/>
</dbReference>
<feature type="compositionally biased region" description="Polar residues" evidence="2">
    <location>
        <begin position="1"/>
        <end position="11"/>
    </location>
</feature>
<proteinExistence type="predicted"/>
<evidence type="ECO:0000256" key="1">
    <source>
        <dbReference type="SAM" id="Coils"/>
    </source>
</evidence>
<accession>A0A951Q1K8</accession>
<dbReference type="Pfam" id="PF05685">
    <property type="entry name" value="Uma2"/>
    <property type="match status" value="1"/>
</dbReference>
<reference evidence="4" key="1">
    <citation type="submission" date="2021-05" db="EMBL/GenBank/DDBJ databases">
        <authorList>
            <person name="Pietrasiak N."/>
            <person name="Ward R."/>
            <person name="Stajich J.E."/>
            <person name="Kurbessoian T."/>
        </authorList>
    </citation>
    <scope>NUCLEOTIDE SEQUENCE</scope>
    <source>
        <strain evidence="4">JT2-VF2</strain>
    </source>
</reference>
<protein>
    <submittedName>
        <fullName evidence="4">Uma2 family endonuclease</fullName>
    </submittedName>
</protein>
<dbReference type="EMBL" id="JAHHHN010000011">
    <property type="protein sequence ID" value="MBW4563121.1"/>
    <property type="molecule type" value="Genomic_DNA"/>
</dbReference>
<keyword evidence="4" id="KW-0255">Endonuclease</keyword>
<feature type="coiled-coil region" evidence="1">
    <location>
        <begin position="204"/>
        <end position="233"/>
    </location>
</feature>
<evidence type="ECO:0000313" key="5">
    <source>
        <dbReference type="Proteomes" id="UP000715781"/>
    </source>
</evidence>
<organism evidence="4 5">
    <name type="scientific">Mojavia pulchra JT2-VF2</name>
    <dbReference type="NCBI Taxonomy" id="287848"/>
    <lineage>
        <taxon>Bacteria</taxon>
        <taxon>Bacillati</taxon>
        <taxon>Cyanobacteriota</taxon>
        <taxon>Cyanophyceae</taxon>
        <taxon>Nostocales</taxon>
        <taxon>Nostocaceae</taxon>
    </lineage>
</organism>
<dbReference type="InterPro" id="IPR011335">
    <property type="entry name" value="Restrct_endonuc-II-like"/>
</dbReference>
<evidence type="ECO:0000256" key="2">
    <source>
        <dbReference type="SAM" id="MobiDB-lite"/>
    </source>
</evidence>
<dbReference type="GO" id="GO:0004519">
    <property type="term" value="F:endonuclease activity"/>
    <property type="evidence" value="ECO:0007669"/>
    <property type="project" value="UniProtKB-KW"/>
</dbReference>
<reference evidence="4" key="2">
    <citation type="journal article" date="2022" name="Microbiol. Resour. Announc.">
        <title>Metagenome Sequencing to Explore Phylogenomics of Terrestrial Cyanobacteria.</title>
        <authorList>
            <person name="Ward R.D."/>
            <person name="Stajich J.E."/>
            <person name="Johansen J.R."/>
            <person name="Huntemann M."/>
            <person name="Clum A."/>
            <person name="Foster B."/>
            <person name="Foster B."/>
            <person name="Roux S."/>
            <person name="Palaniappan K."/>
            <person name="Varghese N."/>
            <person name="Mukherjee S."/>
            <person name="Reddy T.B.K."/>
            <person name="Daum C."/>
            <person name="Copeland A."/>
            <person name="Chen I.A."/>
            <person name="Ivanova N.N."/>
            <person name="Kyrpides N.C."/>
            <person name="Shapiro N."/>
            <person name="Eloe-Fadrosh E.A."/>
            <person name="Pietrasiak N."/>
        </authorList>
    </citation>
    <scope>NUCLEOTIDE SEQUENCE</scope>
    <source>
        <strain evidence="4">JT2-VF2</strain>
    </source>
</reference>
<feature type="domain" description="Putative restriction endonuclease" evidence="3">
    <location>
        <begin position="32"/>
        <end position="162"/>
    </location>
</feature>
<gene>
    <name evidence="4" type="ORF">KME32_18620</name>
</gene>
<keyword evidence="4" id="KW-0378">Hydrolase</keyword>
<keyword evidence="4" id="KW-0540">Nuclease</keyword>
<feature type="region of interest" description="Disordered" evidence="2">
    <location>
        <begin position="1"/>
        <end position="24"/>
    </location>
</feature>
<dbReference type="InterPro" id="IPR008538">
    <property type="entry name" value="Uma2"/>
</dbReference>
<evidence type="ECO:0000313" key="4">
    <source>
        <dbReference type="EMBL" id="MBW4563121.1"/>
    </source>
</evidence>
<keyword evidence="1" id="KW-0175">Coiled coil</keyword>
<sequence>MLSNNLKNALPSTDELPCSDDTPVDNEEQNLLPNILLFLLNSIWATRMDWYFGVDMGVYHTTGINPRVPVVPDAFLSVGVERKKGGKSRKSYAVWEENGVVPIFTLEMVSHTPGGEYNEKMDIYTKLGVLYYVIYNPEFWRRDQHQPFEVYKLVDGEYQLQIGEPYWMNEIGLGIGRYQGIVAGIPQELLSWYDKQGDRYLTPEEQAQQERLRAEQERQRAEQERLRAEQLAQYLRSLGIDPDNLPSE</sequence>
<evidence type="ECO:0000259" key="3">
    <source>
        <dbReference type="Pfam" id="PF05685"/>
    </source>
</evidence>